<organism evidence="1 2">
    <name type="scientific">Solea senegalensis</name>
    <name type="common">Senegalese sole</name>
    <dbReference type="NCBI Taxonomy" id="28829"/>
    <lineage>
        <taxon>Eukaryota</taxon>
        <taxon>Metazoa</taxon>
        <taxon>Chordata</taxon>
        <taxon>Craniata</taxon>
        <taxon>Vertebrata</taxon>
        <taxon>Euteleostomi</taxon>
        <taxon>Actinopterygii</taxon>
        <taxon>Neopterygii</taxon>
        <taxon>Teleostei</taxon>
        <taxon>Neoteleostei</taxon>
        <taxon>Acanthomorphata</taxon>
        <taxon>Carangaria</taxon>
        <taxon>Pleuronectiformes</taxon>
        <taxon>Pleuronectoidei</taxon>
        <taxon>Soleidae</taxon>
        <taxon>Solea</taxon>
    </lineage>
</organism>
<sequence length="53" mass="6213">MIDLHQSEYLKTSYLDSSRRVRVIFTSNNIRTNGGRRFSGERLDLIAETRILI</sequence>
<dbReference type="EMBL" id="JAGKHQ010000002">
    <property type="protein sequence ID" value="KAG7523154.1"/>
    <property type="molecule type" value="Genomic_DNA"/>
</dbReference>
<keyword evidence="2" id="KW-1185">Reference proteome</keyword>
<comment type="caution">
    <text evidence="1">The sequence shown here is derived from an EMBL/GenBank/DDBJ whole genome shotgun (WGS) entry which is preliminary data.</text>
</comment>
<gene>
    <name evidence="1" type="ORF">JOB18_040519</name>
</gene>
<evidence type="ECO:0000313" key="2">
    <source>
        <dbReference type="Proteomes" id="UP000693946"/>
    </source>
</evidence>
<evidence type="ECO:0000313" key="1">
    <source>
        <dbReference type="EMBL" id="KAG7523154.1"/>
    </source>
</evidence>
<accession>A0AAV6T153</accession>
<reference evidence="1 2" key="1">
    <citation type="journal article" date="2021" name="Sci. Rep.">
        <title>Chromosome anchoring in Senegalese sole (Solea senegalensis) reveals sex-associated markers and genome rearrangements in flatfish.</title>
        <authorList>
            <person name="Guerrero-Cozar I."/>
            <person name="Gomez-Garrido J."/>
            <person name="Berbel C."/>
            <person name="Martinez-Blanch J.F."/>
            <person name="Alioto T."/>
            <person name="Claros M.G."/>
            <person name="Gagnaire P.A."/>
            <person name="Manchado M."/>
        </authorList>
    </citation>
    <scope>NUCLEOTIDE SEQUENCE [LARGE SCALE GENOMIC DNA]</scope>
    <source>
        <strain evidence="1">Sse05_10M</strain>
    </source>
</reference>
<name>A0AAV6T153_SOLSE</name>
<dbReference type="AlphaFoldDB" id="A0AAV6T153"/>
<proteinExistence type="predicted"/>
<protein>
    <submittedName>
        <fullName evidence="1">Uncharacterized protein</fullName>
    </submittedName>
</protein>
<dbReference type="Proteomes" id="UP000693946">
    <property type="component" value="Linkage Group LG10"/>
</dbReference>